<keyword evidence="7" id="KW-1015">Disulfide bond</keyword>
<dbReference type="Gene3D" id="3.30.2460.20">
    <property type="match status" value="1"/>
</dbReference>
<gene>
    <name evidence="11" type="primary">LOC106467287</name>
</gene>
<proteinExistence type="inferred from homology"/>
<evidence type="ECO:0000256" key="6">
    <source>
        <dbReference type="ARBA" id="ARBA00022687"/>
    </source>
</evidence>
<evidence type="ECO:0000313" key="10">
    <source>
        <dbReference type="Proteomes" id="UP000694941"/>
    </source>
</evidence>
<keyword evidence="4" id="KW-0964">Secreted</keyword>
<dbReference type="PRINTS" id="PR01349">
    <property type="entry name" value="WNTPROTEIN"/>
</dbReference>
<dbReference type="RefSeq" id="XP_013783076.2">
    <property type="nucleotide sequence ID" value="XM_013927622.2"/>
</dbReference>
<name>A0ABM1BJ82_LIMPO</name>
<dbReference type="InterPro" id="IPR018161">
    <property type="entry name" value="Wnt_CS"/>
</dbReference>
<dbReference type="PANTHER" id="PTHR12027:SF81">
    <property type="entry name" value="WNT INHIBITOR OF DORSAL PROTEIN"/>
    <property type="match status" value="1"/>
</dbReference>
<evidence type="ECO:0000256" key="5">
    <source>
        <dbReference type="ARBA" id="ARBA00022530"/>
    </source>
</evidence>
<keyword evidence="3 9" id="KW-0217">Developmental protein</keyword>
<evidence type="ECO:0000256" key="4">
    <source>
        <dbReference type="ARBA" id="ARBA00022525"/>
    </source>
</evidence>
<evidence type="ECO:0000256" key="9">
    <source>
        <dbReference type="RuleBase" id="RU003500"/>
    </source>
</evidence>
<evidence type="ECO:0000256" key="2">
    <source>
        <dbReference type="ARBA" id="ARBA00005683"/>
    </source>
</evidence>
<evidence type="ECO:0000256" key="3">
    <source>
        <dbReference type="ARBA" id="ARBA00022473"/>
    </source>
</evidence>
<keyword evidence="10" id="KW-1185">Reference proteome</keyword>
<dbReference type="Pfam" id="PF00110">
    <property type="entry name" value="wnt"/>
    <property type="match status" value="1"/>
</dbReference>
<protein>
    <recommendedName>
        <fullName evidence="9">Protein Wnt</fullName>
    </recommendedName>
</protein>
<dbReference type="SMART" id="SM00097">
    <property type="entry name" value="WNT1"/>
    <property type="match status" value="1"/>
</dbReference>
<comment type="subcellular location">
    <subcellularLocation>
        <location evidence="1 9">Secreted</location>
        <location evidence="1 9">Extracellular space</location>
        <location evidence="1 9">Extracellular matrix</location>
    </subcellularLocation>
</comment>
<accession>A0ABM1BJ82</accession>
<evidence type="ECO:0000256" key="7">
    <source>
        <dbReference type="ARBA" id="ARBA00023157"/>
    </source>
</evidence>
<dbReference type="Proteomes" id="UP000694941">
    <property type="component" value="Unplaced"/>
</dbReference>
<comment type="similarity">
    <text evidence="2 9">Belongs to the Wnt family.</text>
</comment>
<keyword evidence="5" id="KW-0272">Extracellular matrix</keyword>
<evidence type="ECO:0000256" key="8">
    <source>
        <dbReference type="ARBA" id="ARBA00023288"/>
    </source>
</evidence>
<reference evidence="11" key="1">
    <citation type="submission" date="2025-08" db="UniProtKB">
        <authorList>
            <consortium name="RefSeq"/>
        </authorList>
    </citation>
    <scope>IDENTIFICATION</scope>
    <source>
        <tissue evidence="11">Muscle</tissue>
    </source>
</reference>
<organism evidence="10 11">
    <name type="scientific">Limulus polyphemus</name>
    <name type="common">Atlantic horseshoe crab</name>
    <dbReference type="NCBI Taxonomy" id="6850"/>
    <lineage>
        <taxon>Eukaryota</taxon>
        <taxon>Metazoa</taxon>
        <taxon>Ecdysozoa</taxon>
        <taxon>Arthropoda</taxon>
        <taxon>Chelicerata</taxon>
        <taxon>Merostomata</taxon>
        <taxon>Xiphosura</taxon>
        <taxon>Limulidae</taxon>
        <taxon>Limulus</taxon>
    </lineage>
</organism>
<keyword evidence="8" id="KW-0449">Lipoprotein</keyword>
<dbReference type="CDD" id="cd19340">
    <property type="entry name" value="Wnt_Wnt8"/>
    <property type="match status" value="1"/>
</dbReference>
<dbReference type="PANTHER" id="PTHR12027">
    <property type="entry name" value="WNT RELATED"/>
    <property type="match status" value="1"/>
</dbReference>
<dbReference type="GeneID" id="106467287"/>
<evidence type="ECO:0000256" key="1">
    <source>
        <dbReference type="ARBA" id="ARBA00004498"/>
    </source>
</evidence>
<dbReference type="InterPro" id="IPR005817">
    <property type="entry name" value="Wnt"/>
</dbReference>
<keyword evidence="6 9" id="KW-0879">Wnt signaling pathway</keyword>
<comment type="function">
    <text evidence="9">Ligand for members of the frizzled family of seven transmembrane receptors.</text>
</comment>
<sequence length="286" mass="32966">MEECQKQFVWDRWNCPRNAFTLFDKSDTQPANQEMAFVHAIISAAIVHTVTRNCSLGHYENCHCDNSKKGTIGANGWTWGGCSDNVRFGEQVSKGFLDTRERGHDVKALVNLHNNDIGRKVVRNTMKRICKCHGVSGSCATQTCWMRLADFNVIGDRLKQAYNKAQQVDYEYNRLNYGKERRNIDTGPSNFPKKHLVYIESSPEYCYTNDTAGSHGTEGRECSRRKGKHVPREERRSCKNLCRQCGLRVRKKVLHVESSCNCKFHWCCEVKCDVCRKKVKQFVCHR</sequence>
<dbReference type="PROSITE" id="PS00246">
    <property type="entry name" value="WNT1"/>
    <property type="match status" value="1"/>
</dbReference>
<evidence type="ECO:0000313" key="11">
    <source>
        <dbReference type="RefSeq" id="XP_013783076.2"/>
    </source>
</evidence>
<dbReference type="InterPro" id="IPR043158">
    <property type="entry name" value="Wnt_C"/>
</dbReference>